<dbReference type="EMBL" id="JBDPGJ010000003">
    <property type="protein sequence ID" value="MEX0406842.1"/>
    <property type="molecule type" value="Genomic_DNA"/>
</dbReference>
<evidence type="ECO:0000259" key="3">
    <source>
        <dbReference type="SMART" id="SM00829"/>
    </source>
</evidence>
<dbReference type="SUPFAM" id="SSF51735">
    <property type="entry name" value="NAD(P)-binding Rossmann-fold domains"/>
    <property type="match status" value="1"/>
</dbReference>
<keyword evidence="2" id="KW-0560">Oxidoreductase</keyword>
<protein>
    <submittedName>
        <fullName evidence="4">Quinone oxidoreductase</fullName>
    </submittedName>
</protein>
<dbReference type="Gene3D" id="3.90.180.10">
    <property type="entry name" value="Medium-chain alcohol dehydrogenases, catalytic domain"/>
    <property type="match status" value="1"/>
</dbReference>
<keyword evidence="1" id="KW-0521">NADP</keyword>
<reference evidence="4 5" key="1">
    <citation type="submission" date="2024-05" db="EMBL/GenBank/DDBJ databases">
        <authorList>
            <person name="Jiang F."/>
        </authorList>
    </citation>
    <scope>NUCLEOTIDE SEQUENCE [LARGE SCALE GENOMIC DNA]</scope>
    <source>
        <strain evidence="4 5">LZ166</strain>
    </source>
</reference>
<keyword evidence="5" id="KW-1185">Reference proteome</keyword>
<feature type="domain" description="Enoyl reductase (ER)" evidence="3">
    <location>
        <begin position="11"/>
        <end position="327"/>
    </location>
</feature>
<name>A0ABV3SJB1_9HYPH</name>
<evidence type="ECO:0000256" key="1">
    <source>
        <dbReference type="ARBA" id="ARBA00022857"/>
    </source>
</evidence>
<dbReference type="Proteomes" id="UP001556692">
    <property type="component" value="Unassembled WGS sequence"/>
</dbReference>
<dbReference type="SMART" id="SM00829">
    <property type="entry name" value="PKS_ER"/>
    <property type="match status" value="1"/>
</dbReference>
<organism evidence="4 5">
    <name type="scientific">Aquibium pacificus</name>
    <dbReference type="NCBI Taxonomy" id="3153579"/>
    <lineage>
        <taxon>Bacteria</taxon>
        <taxon>Pseudomonadati</taxon>
        <taxon>Pseudomonadota</taxon>
        <taxon>Alphaproteobacteria</taxon>
        <taxon>Hyphomicrobiales</taxon>
        <taxon>Phyllobacteriaceae</taxon>
        <taxon>Aquibium</taxon>
    </lineage>
</organism>
<dbReference type="CDD" id="cd05286">
    <property type="entry name" value="QOR2"/>
    <property type="match status" value="1"/>
</dbReference>
<dbReference type="PANTHER" id="PTHR48106:SF13">
    <property type="entry name" value="QUINONE OXIDOREDUCTASE-RELATED"/>
    <property type="match status" value="1"/>
</dbReference>
<dbReference type="PANTHER" id="PTHR48106">
    <property type="entry name" value="QUINONE OXIDOREDUCTASE PIG3-RELATED"/>
    <property type="match status" value="1"/>
</dbReference>
<dbReference type="InterPro" id="IPR020843">
    <property type="entry name" value="ER"/>
</dbReference>
<dbReference type="InterPro" id="IPR013149">
    <property type="entry name" value="ADH-like_C"/>
</dbReference>
<proteinExistence type="predicted"/>
<dbReference type="InterPro" id="IPR011032">
    <property type="entry name" value="GroES-like_sf"/>
</dbReference>
<comment type="caution">
    <text evidence="4">The sequence shown here is derived from an EMBL/GenBank/DDBJ whole genome shotgun (WGS) entry which is preliminary data.</text>
</comment>
<sequence>MVKAVRVHEYGGPDKLRYEDVEVGEPGAGQARVRHTAIGLNFADAHNREGRYPLPSLPHVLGGEAAGVVEAIGPGVTDVKVGDRVAYAAGGPAFPPGSYSEARLFDATRLVLLPEEIDDVTAAGMIVKGLTAQYLLKSVYPVGPGDTIVVHAAAGGVGQILTQWAHYLGARVIGVVSTPEKARIALSNGCTHALISGDGNFAERVRQLTAGEGVPVVFDGVGRDTFEASLNSLRPRGTLVSFGTASGPVPPFDLFTLNRLGSLSITSAAFAWFVRSRAELLSRASDLMDVVLRGAIKVQVNQTFALADAAEAHRALESRNTQGASVLIP</sequence>
<dbReference type="InterPro" id="IPR013154">
    <property type="entry name" value="ADH-like_N"/>
</dbReference>
<dbReference type="InterPro" id="IPR047618">
    <property type="entry name" value="QOR-like"/>
</dbReference>
<evidence type="ECO:0000313" key="5">
    <source>
        <dbReference type="Proteomes" id="UP001556692"/>
    </source>
</evidence>
<evidence type="ECO:0000256" key="2">
    <source>
        <dbReference type="ARBA" id="ARBA00023002"/>
    </source>
</evidence>
<dbReference type="Pfam" id="PF00107">
    <property type="entry name" value="ADH_zinc_N"/>
    <property type="match status" value="1"/>
</dbReference>
<dbReference type="Pfam" id="PF08240">
    <property type="entry name" value="ADH_N"/>
    <property type="match status" value="1"/>
</dbReference>
<accession>A0ABV3SJB1</accession>
<dbReference type="RefSeq" id="WP_367955136.1">
    <property type="nucleotide sequence ID" value="NZ_JBDPGJ010000003.1"/>
</dbReference>
<dbReference type="InterPro" id="IPR036291">
    <property type="entry name" value="NAD(P)-bd_dom_sf"/>
</dbReference>
<evidence type="ECO:0000313" key="4">
    <source>
        <dbReference type="EMBL" id="MEX0406842.1"/>
    </source>
</evidence>
<gene>
    <name evidence="4" type="ORF">ABGN05_14340</name>
</gene>
<dbReference type="SUPFAM" id="SSF50129">
    <property type="entry name" value="GroES-like"/>
    <property type="match status" value="1"/>
</dbReference>
<dbReference type="Gene3D" id="3.40.50.720">
    <property type="entry name" value="NAD(P)-binding Rossmann-like Domain"/>
    <property type="match status" value="1"/>
</dbReference>